<organism evidence="6 7">
    <name type="scientific">Lymnaea stagnalis</name>
    <name type="common">Great pond snail</name>
    <name type="synonym">Helix stagnalis</name>
    <dbReference type="NCBI Taxonomy" id="6523"/>
    <lineage>
        <taxon>Eukaryota</taxon>
        <taxon>Metazoa</taxon>
        <taxon>Spiralia</taxon>
        <taxon>Lophotrochozoa</taxon>
        <taxon>Mollusca</taxon>
        <taxon>Gastropoda</taxon>
        <taxon>Heterobranchia</taxon>
        <taxon>Euthyneura</taxon>
        <taxon>Panpulmonata</taxon>
        <taxon>Hygrophila</taxon>
        <taxon>Lymnaeoidea</taxon>
        <taxon>Lymnaeidae</taxon>
        <taxon>Lymnaea</taxon>
    </lineage>
</organism>
<dbReference type="InterPro" id="IPR045058">
    <property type="entry name" value="GIMA/IAN/Toc"/>
</dbReference>
<reference evidence="6 7" key="1">
    <citation type="submission" date="2024-04" db="EMBL/GenBank/DDBJ databases">
        <authorList>
            <consortium name="Genoscope - CEA"/>
            <person name="William W."/>
        </authorList>
    </citation>
    <scope>NUCLEOTIDE SEQUENCE [LARGE SCALE GENOMIC DNA]</scope>
</reference>
<dbReference type="Gene3D" id="3.40.50.300">
    <property type="entry name" value="P-loop containing nucleotide triphosphate hydrolases"/>
    <property type="match status" value="2"/>
</dbReference>
<feature type="region of interest" description="Disordered" evidence="4">
    <location>
        <begin position="292"/>
        <end position="311"/>
    </location>
</feature>
<dbReference type="Proteomes" id="UP001497497">
    <property type="component" value="Unassembled WGS sequence"/>
</dbReference>
<dbReference type="PANTHER" id="PTHR10903">
    <property type="entry name" value="GTPASE, IMAP FAMILY MEMBER-RELATED"/>
    <property type="match status" value="1"/>
</dbReference>
<comment type="similarity">
    <text evidence="1">Belongs to the TRAFAC class TrmE-Era-EngA-EngB-Septin-like GTPase superfamily. AIG1/Toc34/Toc159-like paraseptin GTPase family. IAN subfamily.</text>
</comment>
<dbReference type="InterPro" id="IPR006703">
    <property type="entry name" value="G_AIG1"/>
</dbReference>
<protein>
    <recommendedName>
        <fullName evidence="5">AIG1-type G domain-containing protein</fullName>
    </recommendedName>
</protein>
<evidence type="ECO:0000256" key="1">
    <source>
        <dbReference type="ARBA" id="ARBA00008535"/>
    </source>
</evidence>
<keyword evidence="3" id="KW-0342">GTP-binding</keyword>
<keyword evidence="2" id="KW-0547">Nucleotide-binding</keyword>
<feature type="domain" description="AIG1-type G" evidence="5">
    <location>
        <begin position="330"/>
        <end position="544"/>
    </location>
</feature>
<keyword evidence="7" id="KW-1185">Reference proteome</keyword>
<accession>A0AAV2HFF3</accession>
<name>A0AAV2HFF3_LYMST</name>
<dbReference type="PROSITE" id="PS51720">
    <property type="entry name" value="G_AIG1"/>
    <property type="match status" value="2"/>
</dbReference>
<dbReference type="Pfam" id="PF04548">
    <property type="entry name" value="AIG1"/>
    <property type="match status" value="2"/>
</dbReference>
<dbReference type="GO" id="GO:0005525">
    <property type="term" value="F:GTP binding"/>
    <property type="evidence" value="ECO:0007669"/>
    <property type="project" value="UniProtKB-KW"/>
</dbReference>
<gene>
    <name evidence="6" type="ORF">GSLYS_00006640001</name>
</gene>
<evidence type="ECO:0000313" key="6">
    <source>
        <dbReference type="EMBL" id="CAL1532622.1"/>
    </source>
</evidence>
<evidence type="ECO:0000313" key="7">
    <source>
        <dbReference type="Proteomes" id="UP001497497"/>
    </source>
</evidence>
<comment type="caution">
    <text evidence="6">The sequence shown here is derived from an EMBL/GenBank/DDBJ whole genome shotgun (WGS) entry which is preliminary data.</text>
</comment>
<evidence type="ECO:0000256" key="4">
    <source>
        <dbReference type="SAM" id="MobiDB-lite"/>
    </source>
</evidence>
<dbReference type="EMBL" id="CAXITT010000120">
    <property type="protein sequence ID" value="CAL1532622.1"/>
    <property type="molecule type" value="Genomic_DNA"/>
</dbReference>
<evidence type="ECO:0000256" key="3">
    <source>
        <dbReference type="ARBA" id="ARBA00023134"/>
    </source>
</evidence>
<proteinExistence type="inferred from homology"/>
<sequence>MDLLLIGRSGNGKSATGNNILGSECFLKNNDSYAKSSKPMPGRRLVENQHVTVVDGLCLQEDSFTDCVRDAREALRMGNGGFTALVFVLRYGEKFGADEADLVRLAKRVFGKDVVRDYAVCVVTRGDDFKYAVEEGEETVRNFYEWCRRQTGDLKNLLHECRDRAVLFDNKTKDDNTKKNQLSEILEIVRSIQRGGVGRYTVDNFSKIHGKPLVQDSETSSAEFERKTRDKIREIGERVAIYLKDGFPDEKLRRSLQEDLRELSTSVSHTLEDEGNKLKYIRQIQDLSDKMKEKRPSHHDVDRGEAHLPQPVQPYHAGEIAQQRLDRGNGQNLHLLLLGRTGNGKSSSGNSILGKPAFKPSASTSSVTTEILSDSETIGGQLITVIDGPGLDDTEKTSKEDFLASISSVEKALDLCDYGFSAIIVVLRFGFRFTRQESDAIRLMRSILGKDVLKKYGVCLMTHGDNFEFEMTQDVEESKAMSFKEWCEAQTGDIKVLFEECNFRHVLFDNKTRDQGKKAKQRQQLLSLIPTGGCYSKDEFLASERDLVELNLAFILPKLEQKTNEELEKFRKNLKIIDRNCGTDDSEYFKQMESLLADLTEYKEMIVTLGQNNATDFFIMQLSALEVEVNTKLKLHAQSRDIQSLEVSKASQAHPVRVPVEQCGPRNAPWAPEIHNPGASQPQWPVPSFGPGSSPSMAPAQGYRTTERPFPTYRVNGALTGSEVSDVENQTMQEFNKIYAEFVSAQESRYIESRVRKTQTALDKLNNLKVTFEEIAKGLPCYGYVKSEMNKAEHEMSWNLAQERQYVPPLLVYPHEQSYTPRQVQDEGFVMIECKSRVTTDPCYDQSRPVARFAQKKQHKPLRALVQKQWVRAKKFLSSFLK</sequence>
<evidence type="ECO:0000256" key="2">
    <source>
        <dbReference type="ARBA" id="ARBA00022741"/>
    </source>
</evidence>
<dbReference type="AlphaFoldDB" id="A0AAV2HFF3"/>
<evidence type="ECO:0000259" key="5">
    <source>
        <dbReference type="PROSITE" id="PS51720"/>
    </source>
</evidence>
<dbReference type="InterPro" id="IPR027417">
    <property type="entry name" value="P-loop_NTPase"/>
</dbReference>
<feature type="region of interest" description="Disordered" evidence="4">
    <location>
        <begin position="344"/>
        <end position="364"/>
    </location>
</feature>
<feature type="compositionally biased region" description="Basic and acidic residues" evidence="4">
    <location>
        <begin position="292"/>
        <end position="306"/>
    </location>
</feature>
<feature type="domain" description="AIG1-type G" evidence="5">
    <location>
        <begin position="1"/>
        <end position="209"/>
    </location>
</feature>
<dbReference type="PANTHER" id="PTHR10903:SF184">
    <property type="entry name" value="GTP-BINDING PROTEIN A"/>
    <property type="match status" value="1"/>
</dbReference>
<dbReference type="SUPFAM" id="SSF52540">
    <property type="entry name" value="P-loop containing nucleoside triphosphate hydrolases"/>
    <property type="match status" value="1"/>
</dbReference>